<evidence type="ECO:0000256" key="4">
    <source>
        <dbReference type="ARBA" id="ARBA00022692"/>
    </source>
</evidence>
<feature type="transmembrane region" description="Helical" evidence="8">
    <location>
        <begin position="331"/>
        <end position="352"/>
    </location>
</feature>
<dbReference type="VEuPathDB" id="TrichDB:TVAG_416190"/>
<feature type="transmembrane region" description="Helical" evidence="8">
    <location>
        <begin position="104"/>
        <end position="124"/>
    </location>
</feature>
<proteinExistence type="inferred from homology"/>
<dbReference type="InterPro" id="IPR013057">
    <property type="entry name" value="AA_transpt_TM"/>
</dbReference>
<dbReference type="GO" id="GO:0016020">
    <property type="term" value="C:membrane"/>
    <property type="evidence" value="ECO:0000318"/>
    <property type="project" value="GO_Central"/>
</dbReference>
<feature type="transmembrane region" description="Helical" evidence="8">
    <location>
        <begin position="389"/>
        <end position="410"/>
    </location>
</feature>
<dbReference type="OrthoDB" id="28208at2759"/>
<dbReference type="GO" id="GO:0015179">
    <property type="term" value="F:L-amino acid transmembrane transporter activity"/>
    <property type="evidence" value="ECO:0000318"/>
    <property type="project" value="GO_Central"/>
</dbReference>
<keyword evidence="11" id="KW-1185">Reference proteome</keyword>
<dbReference type="PANTHER" id="PTHR22950">
    <property type="entry name" value="AMINO ACID TRANSPORTER"/>
    <property type="match status" value="1"/>
</dbReference>
<evidence type="ECO:0000256" key="6">
    <source>
        <dbReference type="ARBA" id="ARBA00022989"/>
    </source>
</evidence>
<evidence type="ECO:0000256" key="8">
    <source>
        <dbReference type="SAM" id="Phobius"/>
    </source>
</evidence>
<dbReference type="GO" id="GO:0003333">
    <property type="term" value="P:amino acid transmembrane transport"/>
    <property type="evidence" value="ECO:0000318"/>
    <property type="project" value="GO_Central"/>
</dbReference>
<feature type="transmembrane region" description="Helical" evidence="8">
    <location>
        <begin position="56"/>
        <end position="79"/>
    </location>
</feature>
<feature type="transmembrane region" description="Helical" evidence="8">
    <location>
        <begin position="358"/>
        <end position="377"/>
    </location>
</feature>
<feature type="transmembrane region" description="Helical" evidence="8">
    <location>
        <begin position="202"/>
        <end position="225"/>
    </location>
</feature>
<accession>A2FQ50</accession>
<protein>
    <submittedName>
        <fullName evidence="10">Transmembrane amino acid transporter protein</fullName>
    </submittedName>
</protein>
<comment type="similarity">
    <text evidence="2">Belongs to the amino acid/polyamine transporter 2 family.</text>
</comment>
<dbReference type="RefSeq" id="XP_001305887.1">
    <property type="nucleotide sequence ID" value="XM_001305886.1"/>
</dbReference>
<feature type="transmembrane region" description="Helical" evidence="8">
    <location>
        <begin position="173"/>
        <end position="190"/>
    </location>
</feature>
<keyword evidence="6 8" id="KW-1133">Transmembrane helix</keyword>
<dbReference type="KEGG" id="tva:4750672"/>
<keyword evidence="4 8" id="KW-0812">Transmembrane</keyword>
<keyword evidence="3" id="KW-0813">Transport</keyword>
<evidence type="ECO:0000259" key="9">
    <source>
        <dbReference type="Pfam" id="PF01490"/>
    </source>
</evidence>
<dbReference type="EMBL" id="DS113938">
    <property type="protein sequence ID" value="EAX92957.1"/>
    <property type="molecule type" value="Genomic_DNA"/>
</dbReference>
<dbReference type="OMA" id="ITVFMVF"/>
<evidence type="ECO:0000313" key="11">
    <source>
        <dbReference type="Proteomes" id="UP000001542"/>
    </source>
</evidence>
<gene>
    <name evidence="10" type="ORF">TVAG_416190</name>
</gene>
<dbReference type="AlphaFoldDB" id="A2FQ50"/>
<feature type="domain" description="Amino acid transporter transmembrane" evidence="9">
    <location>
        <begin position="28"/>
        <end position="410"/>
    </location>
</feature>
<comment type="subcellular location">
    <subcellularLocation>
        <location evidence="1">Membrane</location>
        <topology evidence="1">Multi-pass membrane protein</topology>
    </subcellularLocation>
</comment>
<name>A2FQ50_TRIV3</name>
<dbReference type="eggNOG" id="KOG1305">
    <property type="taxonomic scope" value="Eukaryota"/>
</dbReference>
<organism evidence="10 11">
    <name type="scientific">Trichomonas vaginalis (strain ATCC PRA-98 / G3)</name>
    <dbReference type="NCBI Taxonomy" id="412133"/>
    <lineage>
        <taxon>Eukaryota</taxon>
        <taxon>Metamonada</taxon>
        <taxon>Parabasalia</taxon>
        <taxon>Trichomonadida</taxon>
        <taxon>Trichomonadidae</taxon>
        <taxon>Trichomonas</taxon>
    </lineage>
</organism>
<dbReference type="PANTHER" id="PTHR22950:SF458">
    <property type="entry name" value="SODIUM-COUPLED NEUTRAL AMINO ACID TRANSPORTER 11-RELATED"/>
    <property type="match status" value="1"/>
</dbReference>
<evidence type="ECO:0000313" key="10">
    <source>
        <dbReference type="EMBL" id="EAX92957.1"/>
    </source>
</evidence>
<keyword evidence="7 8" id="KW-0472">Membrane</keyword>
<dbReference type="VEuPathDB" id="TrichDB:TVAGG3_0748360"/>
<dbReference type="Pfam" id="PF01490">
    <property type="entry name" value="Aa_trans"/>
    <property type="match status" value="1"/>
</dbReference>
<dbReference type="Proteomes" id="UP000001542">
    <property type="component" value="Unassembled WGS sequence"/>
</dbReference>
<feature type="transmembrane region" description="Helical" evidence="8">
    <location>
        <begin position="144"/>
        <end position="161"/>
    </location>
</feature>
<evidence type="ECO:0000256" key="5">
    <source>
        <dbReference type="ARBA" id="ARBA00022970"/>
    </source>
</evidence>
<dbReference type="STRING" id="5722.A2FQ50"/>
<feature type="transmembrane region" description="Helical" evidence="8">
    <location>
        <begin position="288"/>
        <end position="310"/>
    </location>
</feature>
<feature type="transmembrane region" description="Helical" evidence="8">
    <location>
        <begin position="30"/>
        <end position="50"/>
    </location>
</feature>
<evidence type="ECO:0000256" key="2">
    <source>
        <dbReference type="ARBA" id="ARBA00008066"/>
    </source>
</evidence>
<sequence>MLKEDTQLYTTDLVSISQEENEEPPGRSTLFGVLILLLNTTIGSGTLLIPYCYKCGLALCITTSFALGVISLWSLWMLIDCARETKARDYSHLFTITFGRKYNWIMNIWITLCLFGTVIIYVLWIGRLVKHLVPLKGKPWDVPAFWNFLCAIVLIYPLTIFKSLKHLESWSGIAVFFILWLIVFSLYWLIKGIHDEGFTPEKIVYFKIGKIFISTFGIMSMAYDCHCNIFQSLRILKDPYPYRGKLLSGLVVLISFILYNAFGIFAYLHLFDKLGAGAALEYYPLDNWFTKVTIFGVIVILILGGPMMVFPTRYAILDMLYGNKEVSTLTWNVTGALITLLATACACISNNIVFFFDLVGGLLTPGFVFTMPCVFYLKNVTEKRWYNIVICVIVIIISVAATIACTYNVVTGN</sequence>
<feature type="transmembrane region" description="Helical" evidence="8">
    <location>
        <begin position="246"/>
        <end position="268"/>
    </location>
</feature>
<evidence type="ECO:0000256" key="7">
    <source>
        <dbReference type="ARBA" id="ARBA00023136"/>
    </source>
</evidence>
<dbReference type="InParanoid" id="A2FQ50"/>
<dbReference type="SMR" id="A2FQ50"/>
<evidence type="ECO:0000256" key="3">
    <source>
        <dbReference type="ARBA" id="ARBA00022448"/>
    </source>
</evidence>
<evidence type="ECO:0000256" key="1">
    <source>
        <dbReference type="ARBA" id="ARBA00004141"/>
    </source>
</evidence>
<reference evidence="10" key="1">
    <citation type="submission" date="2006-10" db="EMBL/GenBank/DDBJ databases">
        <authorList>
            <person name="Amadeo P."/>
            <person name="Zhao Q."/>
            <person name="Wortman J."/>
            <person name="Fraser-Liggett C."/>
            <person name="Carlton J."/>
        </authorList>
    </citation>
    <scope>NUCLEOTIDE SEQUENCE</scope>
    <source>
        <strain evidence="10">G3</strain>
    </source>
</reference>
<reference evidence="10" key="2">
    <citation type="journal article" date="2007" name="Science">
        <title>Draft genome sequence of the sexually transmitted pathogen Trichomonas vaginalis.</title>
        <authorList>
            <person name="Carlton J.M."/>
            <person name="Hirt R.P."/>
            <person name="Silva J.C."/>
            <person name="Delcher A.L."/>
            <person name="Schatz M."/>
            <person name="Zhao Q."/>
            <person name="Wortman J.R."/>
            <person name="Bidwell S.L."/>
            <person name="Alsmark U.C.M."/>
            <person name="Besteiro S."/>
            <person name="Sicheritz-Ponten T."/>
            <person name="Noel C.J."/>
            <person name="Dacks J.B."/>
            <person name="Foster P.G."/>
            <person name="Simillion C."/>
            <person name="Van de Peer Y."/>
            <person name="Miranda-Saavedra D."/>
            <person name="Barton G.J."/>
            <person name="Westrop G.D."/>
            <person name="Mueller S."/>
            <person name="Dessi D."/>
            <person name="Fiori P.L."/>
            <person name="Ren Q."/>
            <person name="Paulsen I."/>
            <person name="Zhang H."/>
            <person name="Bastida-Corcuera F.D."/>
            <person name="Simoes-Barbosa A."/>
            <person name="Brown M.T."/>
            <person name="Hayes R.D."/>
            <person name="Mukherjee M."/>
            <person name="Okumura C.Y."/>
            <person name="Schneider R."/>
            <person name="Smith A.J."/>
            <person name="Vanacova S."/>
            <person name="Villalvazo M."/>
            <person name="Haas B.J."/>
            <person name="Pertea M."/>
            <person name="Feldblyum T.V."/>
            <person name="Utterback T.R."/>
            <person name="Shu C.L."/>
            <person name="Osoegawa K."/>
            <person name="de Jong P.J."/>
            <person name="Hrdy I."/>
            <person name="Horvathova L."/>
            <person name="Zubacova Z."/>
            <person name="Dolezal P."/>
            <person name="Malik S.B."/>
            <person name="Logsdon J.M. Jr."/>
            <person name="Henze K."/>
            <person name="Gupta A."/>
            <person name="Wang C.C."/>
            <person name="Dunne R.L."/>
            <person name="Upcroft J.A."/>
            <person name="Upcroft P."/>
            <person name="White O."/>
            <person name="Salzberg S.L."/>
            <person name="Tang P."/>
            <person name="Chiu C.-H."/>
            <person name="Lee Y.-S."/>
            <person name="Embley T.M."/>
            <person name="Coombs G.H."/>
            <person name="Mottram J.C."/>
            <person name="Tachezy J."/>
            <person name="Fraser-Liggett C.M."/>
            <person name="Johnson P.J."/>
        </authorList>
    </citation>
    <scope>NUCLEOTIDE SEQUENCE [LARGE SCALE GENOMIC DNA]</scope>
    <source>
        <strain evidence="10">G3</strain>
    </source>
</reference>
<keyword evidence="5" id="KW-0029">Amino-acid transport</keyword>